<feature type="transmembrane region" description="Helical" evidence="1">
    <location>
        <begin position="12"/>
        <end position="33"/>
    </location>
</feature>
<proteinExistence type="predicted"/>
<dbReference type="AlphaFoldDB" id="A0A2P2QET9"/>
<accession>A0A2P2QET9</accession>
<evidence type="ECO:0000256" key="1">
    <source>
        <dbReference type="SAM" id="Phobius"/>
    </source>
</evidence>
<organism evidence="2">
    <name type="scientific">Rhizophora mucronata</name>
    <name type="common">Asiatic mangrove</name>
    <dbReference type="NCBI Taxonomy" id="61149"/>
    <lineage>
        <taxon>Eukaryota</taxon>
        <taxon>Viridiplantae</taxon>
        <taxon>Streptophyta</taxon>
        <taxon>Embryophyta</taxon>
        <taxon>Tracheophyta</taxon>
        <taxon>Spermatophyta</taxon>
        <taxon>Magnoliopsida</taxon>
        <taxon>eudicotyledons</taxon>
        <taxon>Gunneridae</taxon>
        <taxon>Pentapetalae</taxon>
        <taxon>rosids</taxon>
        <taxon>fabids</taxon>
        <taxon>Malpighiales</taxon>
        <taxon>Rhizophoraceae</taxon>
        <taxon>Rhizophora</taxon>
    </lineage>
</organism>
<evidence type="ECO:0000313" key="2">
    <source>
        <dbReference type="EMBL" id="MBX65424.1"/>
    </source>
</evidence>
<sequence>MSYNGRETPYILYVSFSLFVIARRVRVLICLFLS</sequence>
<keyword evidence="1" id="KW-1133">Transmembrane helix</keyword>
<protein>
    <submittedName>
        <fullName evidence="2">Uncharacterized protein</fullName>
    </submittedName>
</protein>
<name>A0A2P2QET9_RHIMU</name>
<dbReference type="EMBL" id="GGEC01084940">
    <property type="protein sequence ID" value="MBX65424.1"/>
    <property type="molecule type" value="Transcribed_RNA"/>
</dbReference>
<keyword evidence="1" id="KW-0472">Membrane</keyword>
<reference evidence="2" key="1">
    <citation type="submission" date="2018-02" db="EMBL/GenBank/DDBJ databases">
        <title>Rhizophora mucronata_Transcriptome.</title>
        <authorList>
            <person name="Meera S.P."/>
            <person name="Sreeshan A."/>
            <person name="Augustine A."/>
        </authorList>
    </citation>
    <scope>NUCLEOTIDE SEQUENCE</scope>
    <source>
        <tissue evidence="2">Leaf</tissue>
    </source>
</reference>
<keyword evidence="1" id="KW-0812">Transmembrane</keyword>